<reference evidence="2" key="2">
    <citation type="journal article" date="2006" name="PLoS Pathog.">
        <title>New perspectives on host-parasite interplay by comparative transcriptomic and proteomic analyses of Schistosoma japonicum.</title>
        <authorList>
            <person name="Liu F."/>
            <person name="Lu J."/>
            <person name="Hu W."/>
            <person name="Wang S.Y."/>
            <person name="Cui S.J."/>
            <person name="Chi M."/>
            <person name="Yan Q."/>
            <person name="Wang X.R."/>
            <person name="Song H.D."/>
            <person name="Xu X.N."/>
            <person name="Wang J.J."/>
            <person name="Zhang X.L."/>
            <person name="Zhang X."/>
            <person name="Wang Z.Q."/>
            <person name="Xue C.L."/>
            <person name="Brindley P.J."/>
            <person name="McManus D.P."/>
            <person name="Yang P.Y."/>
            <person name="Feng Z."/>
            <person name="Chen Z."/>
            <person name="Han Z.G."/>
        </authorList>
    </citation>
    <scope>NUCLEOTIDE SEQUENCE</scope>
</reference>
<feature type="transmembrane region" description="Helical" evidence="1">
    <location>
        <begin position="66"/>
        <end position="87"/>
    </location>
</feature>
<accession>Q5D9C9</accession>
<evidence type="ECO:0000256" key="1">
    <source>
        <dbReference type="SAM" id="Phobius"/>
    </source>
</evidence>
<sequence>MFTKYNESLSKPNVNRCHVITITNYSNHSSTDDQSLHATSQPHSVEQSNSTTLFLLLKFATNNVCFVTVIVVLDFAFLLFTVSVIILKFSIPKHSFTYL</sequence>
<evidence type="ECO:0000313" key="2">
    <source>
        <dbReference type="EMBL" id="AAW27577.1"/>
    </source>
</evidence>
<proteinExistence type="evidence at transcript level"/>
<name>Q5D9C9_SCHJA</name>
<organism evidence="2">
    <name type="scientific">Schistosoma japonicum</name>
    <name type="common">Blood fluke</name>
    <dbReference type="NCBI Taxonomy" id="6182"/>
    <lineage>
        <taxon>Eukaryota</taxon>
        <taxon>Metazoa</taxon>
        <taxon>Spiralia</taxon>
        <taxon>Lophotrochozoa</taxon>
        <taxon>Platyhelminthes</taxon>
        <taxon>Trematoda</taxon>
        <taxon>Digenea</taxon>
        <taxon>Strigeidida</taxon>
        <taxon>Schistosomatoidea</taxon>
        <taxon>Schistosomatidae</taxon>
        <taxon>Schistosoma</taxon>
    </lineage>
</organism>
<dbReference type="EMBL" id="AY815845">
    <property type="protein sequence ID" value="AAW27577.1"/>
    <property type="molecule type" value="mRNA"/>
</dbReference>
<reference evidence="2" key="1">
    <citation type="submission" date="2004-11" db="EMBL/GenBank/DDBJ databases">
        <title>The full-length cDNA sequences of Schistosoma japonicum genes.</title>
        <authorList>
            <person name="Han Z."/>
        </authorList>
    </citation>
    <scope>NUCLEOTIDE SEQUENCE</scope>
</reference>
<dbReference type="AlphaFoldDB" id="Q5D9C9"/>
<keyword evidence="1" id="KW-0472">Membrane</keyword>
<keyword evidence="1" id="KW-1133">Transmembrane helix</keyword>
<protein>
    <submittedName>
        <fullName evidence="2">SJCHGC02085 protein</fullName>
    </submittedName>
</protein>
<keyword evidence="1" id="KW-0812">Transmembrane</keyword>